<keyword evidence="1" id="KW-0175">Coiled coil</keyword>
<dbReference type="PANTHER" id="PTHR31005">
    <property type="entry name" value="DUF4139 DOMAIN-CONTAINING PROTEIN"/>
    <property type="match status" value="1"/>
</dbReference>
<keyword evidence="6" id="KW-1185">Reference proteome</keyword>
<dbReference type="NCBIfam" id="TIGR02231">
    <property type="entry name" value="mucoidy inhibitor MuiA family protein"/>
    <property type="match status" value="1"/>
</dbReference>
<evidence type="ECO:0000313" key="6">
    <source>
        <dbReference type="Proteomes" id="UP000092950"/>
    </source>
</evidence>
<dbReference type="InterPro" id="IPR037291">
    <property type="entry name" value="DUF4139"/>
</dbReference>
<accession>A0ABM6DHG6</accession>
<evidence type="ECO:0000259" key="4">
    <source>
        <dbReference type="Pfam" id="PF13600"/>
    </source>
</evidence>
<organism evidence="5 6">
    <name type="scientific">Bordetella pseudohinzii</name>
    <dbReference type="NCBI Taxonomy" id="1331258"/>
    <lineage>
        <taxon>Bacteria</taxon>
        <taxon>Pseudomonadati</taxon>
        <taxon>Pseudomonadota</taxon>
        <taxon>Betaproteobacteria</taxon>
        <taxon>Burkholderiales</taxon>
        <taxon>Alcaligenaceae</taxon>
        <taxon>Bordetella</taxon>
    </lineage>
</organism>
<name>A0ABM6DHG6_9BORD</name>
<feature type="signal peptide" evidence="2">
    <location>
        <begin position="1"/>
        <end position="19"/>
    </location>
</feature>
<dbReference type="InterPro" id="IPR011935">
    <property type="entry name" value="CHP02231"/>
</dbReference>
<evidence type="ECO:0000259" key="3">
    <source>
        <dbReference type="Pfam" id="PF13598"/>
    </source>
</evidence>
<protein>
    <recommendedName>
        <fullName evidence="7">Mucoidy inhibitor MuiA family protein</fullName>
    </recommendedName>
</protein>
<feature type="coiled-coil region" evidence="1">
    <location>
        <begin position="90"/>
        <end position="124"/>
    </location>
</feature>
<reference evidence="5 6" key="1">
    <citation type="submission" date="2016-07" db="EMBL/GenBank/DDBJ databases">
        <title>Complete genome sequences of Bordetella pseudohinzii.</title>
        <authorList>
            <person name="Spilker T."/>
            <person name="Darrah R."/>
            <person name="LiPuma J.J."/>
        </authorList>
    </citation>
    <scope>NUCLEOTIDE SEQUENCE [LARGE SCALE GENOMIC DNA]</scope>
    <source>
        <strain evidence="5 6">HI4681</strain>
    </source>
</reference>
<evidence type="ECO:0000256" key="1">
    <source>
        <dbReference type="SAM" id="Coils"/>
    </source>
</evidence>
<gene>
    <name evidence="5" type="ORF">BBN53_16330</name>
</gene>
<dbReference type="Pfam" id="PF13600">
    <property type="entry name" value="DUF4140"/>
    <property type="match status" value="1"/>
</dbReference>
<dbReference type="Proteomes" id="UP000092950">
    <property type="component" value="Chromosome"/>
</dbReference>
<evidence type="ECO:0000313" key="5">
    <source>
        <dbReference type="EMBL" id="ANY17303.1"/>
    </source>
</evidence>
<proteinExistence type="predicted"/>
<sequence length="539" mass="57221">MRRMLLVLTCLASPGPGLAATLPSAIGAVTVYQDRAVVTRQASAELAAGEHELVFERLPATLQDNSLQVSARSTGQAALLDVKTGTAFQVESSNERVKAIEAQIRQLEARLGGLDDEAAVLENQREWVGLMQRGAAEPAREGSRLTLEQLNAIQAASAETLSRALAGLRRIAAEREQAQRELEALQASRQQLRGEMSRRSKTVTLRVKLARAGKVDVALSYAVTGARWTPAYDARLRPAEGLVDLAYFGVVRQNTGEDWKNVKLTLSTARPALGGAAPGQSPWILDAAAPPAAPAPALRYEARPAPGVAMERATGGGAADDAAAAVVEAPVAAVQNQATSASFLIDSLATLPADNTAQRVAITVARLPAVLQYQAVPALRETAFLMAKASNDTAYPLLAGPLNSFLDDAFIAASTIKTVMPGEKLELAMGADEGIAVKRALVNRLTENTGFSGSGRRVTYEYKISAKNNKAAPVQLGFSDRLPVSRNEKIVVKLLSPADVEKGEEGKLSWNWTLAPGQSRETALKFSIDYPGDMEVSGL</sequence>
<keyword evidence="2" id="KW-0732">Signal</keyword>
<dbReference type="EMBL" id="CP016440">
    <property type="protein sequence ID" value="ANY17303.1"/>
    <property type="molecule type" value="Genomic_DNA"/>
</dbReference>
<feature type="chain" id="PRO_5045352672" description="Mucoidy inhibitor MuiA family protein" evidence="2">
    <location>
        <begin position="20"/>
        <end position="539"/>
    </location>
</feature>
<feature type="coiled-coil region" evidence="1">
    <location>
        <begin position="161"/>
        <end position="195"/>
    </location>
</feature>
<dbReference type="Pfam" id="PF13598">
    <property type="entry name" value="DUF4139"/>
    <property type="match status" value="1"/>
</dbReference>
<evidence type="ECO:0000256" key="2">
    <source>
        <dbReference type="SAM" id="SignalP"/>
    </source>
</evidence>
<evidence type="ECO:0008006" key="7">
    <source>
        <dbReference type="Google" id="ProtNLM"/>
    </source>
</evidence>
<feature type="domain" description="DUF4139" evidence="3">
    <location>
        <begin position="218"/>
        <end position="531"/>
    </location>
</feature>
<dbReference type="InterPro" id="IPR025554">
    <property type="entry name" value="DUF4140"/>
</dbReference>
<dbReference type="PANTHER" id="PTHR31005:SF8">
    <property type="entry name" value="DUF4139 DOMAIN-CONTAINING PROTEIN"/>
    <property type="match status" value="1"/>
</dbReference>
<feature type="domain" description="DUF4140" evidence="4">
    <location>
        <begin position="29"/>
        <end position="126"/>
    </location>
</feature>